<evidence type="ECO:0000313" key="8">
    <source>
        <dbReference type="Proteomes" id="UP001275084"/>
    </source>
</evidence>
<dbReference type="InterPro" id="IPR036188">
    <property type="entry name" value="FAD/NAD-bd_sf"/>
</dbReference>
<evidence type="ECO:0000256" key="4">
    <source>
        <dbReference type="ARBA" id="ARBA00023002"/>
    </source>
</evidence>
<keyword evidence="3" id="KW-0274">FAD</keyword>
<dbReference type="AlphaFoldDB" id="A0AAJ0MEX6"/>
<dbReference type="InterPro" id="IPR002938">
    <property type="entry name" value="FAD-bd"/>
</dbReference>
<dbReference type="PANTHER" id="PTHR47178">
    <property type="entry name" value="MONOOXYGENASE, FAD-BINDING"/>
    <property type="match status" value="1"/>
</dbReference>
<dbReference type="PRINTS" id="PR00420">
    <property type="entry name" value="RNGMNOXGNASE"/>
</dbReference>
<keyword evidence="8" id="KW-1185">Reference proteome</keyword>
<keyword evidence="2" id="KW-0285">Flavoprotein</keyword>
<dbReference type="PANTHER" id="PTHR47178:SF3">
    <property type="entry name" value="FAD-BINDING DOMAIN-CONTAINING PROTEIN"/>
    <property type="match status" value="1"/>
</dbReference>
<dbReference type="GO" id="GO:0004497">
    <property type="term" value="F:monooxygenase activity"/>
    <property type="evidence" value="ECO:0007669"/>
    <property type="project" value="UniProtKB-KW"/>
</dbReference>
<organism evidence="7 8">
    <name type="scientific">Lasiosphaeria hispida</name>
    <dbReference type="NCBI Taxonomy" id="260671"/>
    <lineage>
        <taxon>Eukaryota</taxon>
        <taxon>Fungi</taxon>
        <taxon>Dikarya</taxon>
        <taxon>Ascomycota</taxon>
        <taxon>Pezizomycotina</taxon>
        <taxon>Sordariomycetes</taxon>
        <taxon>Sordariomycetidae</taxon>
        <taxon>Sordariales</taxon>
        <taxon>Lasiosphaeriaceae</taxon>
        <taxon>Lasiosphaeria</taxon>
    </lineage>
</organism>
<accession>A0AAJ0MEX6</accession>
<evidence type="ECO:0000256" key="1">
    <source>
        <dbReference type="ARBA" id="ARBA00001974"/>
    </source>
</evidence>
<protein>
    <submittedName>
        <fullName evidence="7">Monooxygenase</fullName>
    </submittedName>
</protein>
<comment type="cofactor">
    <cofactor evidence="1">
        <name>FAD</name>
        <dbReference type="ChEBI" id="CHEBI:57692"/>
    </cofactor>
</comment>
<keyword evidence="5 7" id="KW-0503">Monooxygenase</keyword>
<evidence type="ECO:0000256" key="5">
    <source>
        <dbReference type="ARBA" id="ARBA00023033"/>
    </source>
</evidence>
<evidence type="ECO:0000313" key="7">
    <source>
        <dbReference type="EMBL" id="KAK3353976.1"/>
    </source>
</evidence>
<dbReference type="EMBL" id="JAUIQD010000004">
    <property type="protein sequence ID" value="KAK3353976.1"/>
    <property type="molecule type" value="Genomic_DNA"/>
</dbReference>
<reference evidence="7" key="1">
    <citation type="journal article" date="2023" name="Mol. Phylogenet. Evol.">
        <title>Genome-scale phylogeny and comparative genomics of the fungal order Sordariales.</title>
        <authorList>
            <person name="Hensen N."/>
            <person name="Bonometti L."/>
            <person name="Westerberg I."/>
            <person name="Brannstrom I.O."/>
            <person name="Guillou S."/>
            <person name="Cros-Aarteil S."/>
            <person name="Calhoun S."/>
            <person name="Haridas S."/>
            <person name="Kuo A."/>
            <person name="Mondo S."/>
            <person name="Pangilinan J."/>
            <person name="Riley R."/>
            <person name="LaButti K."/>
            <person name="Andreopoulos B."/>
            <person name="Lipzen A."/>
            <person name="Chen C."/>
            <person name="Yan M."/>
            <person name="Daum C."/>
            <person name="Ng V."/>
            <person name="Clum A."/>
            <person name="Steindorff A."/>
            <person name="Ohm R.A."/>
            <person name="Martin F."/>
            <person name="Silar P."/>
            <person name="Natvig D.O."/>
            <person name="Lalanne C."/>
            <person name="Gautier V."/>
            <person name="Ament-Velasquez S.L."/>
            <person name="Kruys A."/>
            <person name="Hutchinson M.I."/>
            <person name="Powell A.J."/>
            <person name="Barry K."/>
            <person name="Miller A.N."/>
            <person name="Grigoriev I.V."/>
            <person name="Debuchy R."/>
            <person name="Gladieux P."/>
            <person name="Hiltunen Thoren M."/>
            <person name="Johannesson H."/>
        </authorList>
    </citation>
    <scope>NUCLEOTIDE SEQUENCE</scope>
    <source>
        <strain evidence="7">CBS 955.72</strain>
    </source>
</reference>
<sequence>MGEQSSPLPRVAIVGAGVCGLILAQGLQKNGYEVVVYEKEKYIGEKPREWTMIIHWALPTLRKMLPDEILNDLPSAYADPTYPYDQEKETIPFFNGLTGDLQFEVSAPFRRMSRTRLRKACTKGLDIRYGNGVADLQVGDDGSVTIVLEDGETATADLVIGADGAQSKIRRWLVGEEASKATASEFAVANGIVKYGSAERAEALRSKHPVCSVSITPGEGMILIATQDIADREDPSTFSFQIVRSWRGQTDFLQGAEAVEKIKEVTSNPAIHDPFRSAVHWISADTARFVVSQMHYWATVPWDSRGGRVVLAGDAAHSVLPNRGQGLNHALADVGSLITELVKVKEEGVTLQSAIKVYEDDIFVRGRKAVLESVEDAGAMMKEPDMKKSRFVARGLSK</sequence>
<reference evidence="7" key="2">
    <citation type="submission" date="2023-06" db="EMBL/GenBank/DDBJ databases">
        <authorList>
            <consortium name="Lawrence Berkeley National Laboratory"/>
            <person name="Haridas S."/>
            <person name="Hensen N."/>
            <person name="Bonometti L."/>
            <person name="Westerberg I."/>
            <person name="Brannstrom I.O."/>
            <person name="Guillou S."/>
            <person name="Cros-Aarteil S."/>
            <person name="Calhoun S."/>
            <person name="Kuo A."/>
            <person name="Mondo S."/>
            <person name="Pangilinan J."/>
            <person name="Riley R."/>
            <person name="Labutti K."/>
            <person name="Andreopoulos B."/>
            <person name="Lipzen A."/>
            <person name="Chen C."/>
            <person name="Yanf M."/>
            <person name="Daum C."/>
            <person name="Ng V."/>
            <person name="Clum A."/>
            <person name="Steindorff A."/>
            <person name="Ohm R."/>
            <person name="Martin F."/>
            <person name="Silar P."/>
            <person name="Natvig D."/>
            <person name="Lalanne C."/>
            <person name="Gautier V."/>
            <person name="Ament-Velasquez S.L."/>
            <person name="Kruys A."/>
            <person name="Hutchinson M.I."/>
            <person name="Powell A.J."/>
            <person name="Barry K."/>
            <person name="Miller A.N."/>
            <person name="Grigoriev I.V."/>
            <person name="Debuchy R."/>
            <person name="Gladieux P."/>
            <person name="Thoren M.H."/>
            <person name="Johannesson H."/>
        </authorList>
    </citation>
    <scope>NUCLEOTIDE SEQUENCE</scope>
    <source>
        <strain evidence="7">CBS 955.72</strain>
    </source>
</reference>
<evidence type="ECO:0000259" key="6">
    <source>
        <dbReference type="Pfam" id="PF01494"/>
    </source>
</evidence>
<dbReference type="SUPFAM" id="SSF51905">
    <property type="entry name" value="FAD/NAD(P)-binding domain"/>
    <property type="match status" value="1"/>
</dbReference>
<dbReference type="Pfam" id="PF01494">
    <property type="entry name" value="FAD_binding_3"/>
    <property type="match status" value="1"/>
</dbReference>
<comment type="caution">
    <text evidence="7">The sequence shown here is derived from an EMBL/GenBank/DDBJ whole genome shotgun (WGS) entry which is preliminary data.</text>
</comment>
<dbReference type="Gene3D" id="3.50.50.60">
    <property type="entry name" value="FAD/NAD(P)-binding domain"/>
    <property type="match status" value="1"/>
</dbReference>
<dbReference type="Pfam" id="PF13450">
    <property type="entry name" value="NAD_binding_8"/>
    <property type="match status" value="1"/>
</dbReference>
<dbReference type="Proteomes" id="UP001275084">
    <property type="component" value="Unassembled WGS sequence"/>
</dbReference>
<keyword evidence="4" id="KW-0560">Oxidoreductase</keyword>
<proteinExistence type="predicted"/>
<evidence type="ECO:0000256" key="2">
    <source>
        <dbReference type="ARBA" id="ARBA00022630"/>
    </source>
</evidence>
<evidence type="ECO:0000256" key="3">
    <source>
        <dbReference type="ARBA" id="ARBA00022827"/>
    </source>
</evidence>
<dbReference type="GO" id="GO:0071949">
    <property type="term" value="F:FAD binding"/>
    <property type="evidence" value="ECO:0007669"/>
    <property type="project" value="InterPro"/>
</dbReference>
<feature type="domain" description="FAD-binding" evidence="6">
    <location>
        <begin position="119"/>
        <end position="360"/>
    </location>
</feature>
<gene>
    <name evidence="7" type="ORF">B0T25DRAFT_569153</name>
</gene>
<name>A0AAJ0MEX6_9PEZI</name>